<gene>
    <name evidence="1" type="ORF">C12CBH8_13640</name>
</gene>
<evidence type="ECO:0008006" key="3">
    <source>
        <dbReference type="Google" id="ProtNLM"/>
    </source>
</evidence>
<protein>
    <recommendedName>
        <fullName evidence="3">XRE family transcriptional regulator</fullName>
    </recommendedName>
</protein>
<keyword evidence="2" id="KW-1185">Reference proteome</keyword>
<evidence type="ECO:0000313" key="1">
    <source>
        <dbReference type="EMBL" id="BCI60725.1"/>
    </source>
</evidence>
<evidence type="ECO:0000313" key="2">
    <source>
        <dbReference type="Proteomes" id="UP000593890"/>
    </source>
</evidence>
<organism evidence="1 2">
    <name type="scientific">Solibaculum mannosilyticum</name>
    <dbReference type="NCBI Taxonomy" id="2780922"/>
    <lineage>
        <taxon>Bacteria</taxon>
        <taxon>Bacillati</taxon>
        <taxon>Bacillota</taxon>
        <taxon>Clostridia</taxon>
        <taxon>Eubacteriales</taxon>
        <taxon>Oscillospiraceae</taxon>
        <taxon>Solibaculum</taxon>
    </lineage>
</organism>
<dbReference type="EMBL" id="AP023321">
    <property type="protein sequence ID" value="BCI60725.1"/>
    <property type="molecule type" value="Genomic_DNA"/>
</dbReference>
<proteinExistence type="predicted"/>
<dbReference type="AlphaFoldDB" id="A0A7I8D3X9"/>
<dbReference type="KEGG" id="sman:C12CBH8_13640"/>
<sequence length="140" mass="16256">MNKPTNELMQMLHTEEQIETYLSQNKEEFLDVPLCSYLNQLLTNYAVPKNEVIKRSCLNQIYAYQIFAGTKHPTRDKLIALIFGFPLHLADAQRLLRVGQVSELYPRKKRDSIILFGLQKNLSIQEVDDLLFELGEETIV</sequence>
<reference evidence="2" key="1">
    <citation type="submission" date="2020-07" db="EMBL/GenBank/DDBJ databases">
        <title>Complete genome sequencing of Clostridia bacterium strain 12CBH8.</title>
        <authorList>
            <person name="Sakamoto M."/>
            <person name="Murakami T."/>
            <person name="Mori H."/>
        </authorList>
    </citation>
    <scope>NUCLEOTIDE SEQUENCE [LARGE SCALE GENOMIC DNA]</scope>
    <source>
        <strain evidence="2">12CBH8</strain>
    </source>
</reference>
<dbReference type="Proteomes" id="UP000593890">
    <property type="component" value="Chromosome"/>
</dbReference>
<accession>A0A7I8D3X9</accession>
<name>A0A7I8D3X9_9FIRM</name>
<dbReference type="RefSeq" id="WP_147624756.1">
    <property type="nucleotide sequence ID" value="NZ_AP023321.1"/>
</dbReference>